<dbReference type="OrthoDB" id="263283at2759"/>
<sequence>SLKGSIDEPIVELISVLNNCGVYYTTSSCSGRIAVLADNSGDGQLKKSSAKWLFISHQLVVADDVLEAVKSVTDNNTDTTAAADSRPQFASIKVEPFVLHVCADGLSAAKQLLAVAVGCGFRNSGLTISKSDRIIVAVRGCHSLDVPIIGDQRLIVTEDYIKYIIEMANQKMTQNFDKINKFYSMVKCLCDNLNNGITSV</sequence>
<dbReference type="InterPro" id="IPR003827">
    <property type="entry name" value="tRNA_yW-synthesising"/>
</dbReference>
<dbReference type="PANTHER" id="PTHR48418">
    <property type="entry name" value="TRNA WYBUTOSINE-SYNTHESIZING PROTEIN 3"/>
    <property type="match status" value="1"/>
</dbReference>
<evidence type="ECO:0000256" key="6">
    <source>
        <dbReference type="ARBA" id="ARBA00022679"/>
    </source>
</evidence>
<dbReference type="EC" id="2.1.1.282" evidence="3"/>
<keyword evidence="5" id="KW-0489">Methyltransferase</keyword>
<evidence type="ECO:0000256" key="10">
    <source>
        <dbReference type="ARBA" id="ARBA00030554"/>
    </source>
</evidence>
<evidence type="ECO:0000313" key="14">
    <source>
        <dbReference type="Proteomes" id="UP000759131"/>
    </source>
</evidence>
<evidence type="ECO:0000313" key="13">
    <source>
        <dbReference type="EMBL" id="CAD7642566.1"/>
    </source>
</evidence>
<dbReference type="UniPathway" id="UPA00375"/>
<dbReference type="SUPFAM" id="SSF111278">
    <property type="entry name" value="SSo0622-like"/>
    <property type="match status" value="1"/>
</dbReference>
<gene>
    <name evidence="13" type="ORF">OSB1V03_LOCUS19207</name>
</gene>
<dbReference type="EMBL" id="OC882054">
    <property type="protein sequence ID" value="CAD7642566.1"/>
    <property type="molecule type" value="Genomic_DNA"/>
</dbReference>
<feature type="domain" description="tRNA wybutosine-synthesizing protein" evidence="12">
    <location>
        <begin position="1"/>
        <end position="186"/>
    </location>
</feature>
<evidence type="ECO:0000256" key="5">
    <source>
        <dbReference type="ARBA" id="ARBA00022603"/>
    </source>
</evidence>
<dbReference type="Gene3D" id="3.30.1960.10">
    <property type="entry name" value="tRNA wybutosine-synthesizing-like"/>
    <property type="match status" value="1"/>
</dbReference>
<evidence type="ECO:0000259" key="12">
    <source>
        <dbReference type="Pfam" id="PF02676"/>
    </source>
</evidence>
<keyword evidence="14" id="KW-1185">Reference proteome</keyword>
<evidence type="ECO:0000256" key="3">
    <source>
        <dbReference type="ARBA" id="ARBA00012750"/>
    </source>
</evidence>
<keyword evidence="7" id="KW-0949">S-adenosyl-L-methionine</keyword>
<organism evidence="13">
    <name type="scientific">Medioppia subpectinata</name>
    <dbReference type="NCBI Taxonomy" id="1979941"/>
    <lineage>
        <taxon>Eukaryota</taxon>
        <taxon>Metazoa</taxon>
        <taxon>Ecdysozoa</taxon>
        <taxon>Arthropoda</taxon>
        <taxon>Chelicerata</taxon>
        <taxon>Arachnida</taxon>
        <taxon>Acari</taxon>
        <taxon>Acariformes</taxon>
        <taxon>Sarcoptiformes</taxon>
        <taxon>Oribatida</taxon>
        <taxon>Brachypylina</taxon>
        <taxon>Oppioidea</taxon>
        <taxon>Oppiidae</taxon>
        <taxon>Medioppia</taxon>
    </lineage>
</organism>
<dbReference type="EMBL" id="CAJPIZ010027479">
    <property type="protein sequence ID" value="CAG2119258.1"/>
    <property type="molecule type" value="Genomic_DNA"/>
</dbReference>
<dbReference type="PANTHER" id="PTHR48418:SF1">
    <property type="entry name" value="TRNA WYBUTOSINE-SYNTHESIZING PROTEIN 3"/>
    <property type="match status" value="1"/>
</dbReference>
<evidence type="ECO:0000256" key="8">
    <source>
        <dbReference type="ARBA" id="ARBA00022694"/>
    </source>
</evidence>
<keyword evidence="8" id="KW-0819">tRNA processing</keyword>
<name>A0A7R9LL89_9ACAR</name>
<accession>A0A7R9LL89</accession>
<evidence type="ECO:0000256" key="11">
    <source>
        <dbReference type="ARBA" id="ARBA00049202"/>
    </source>
</evidence>
<dbReference type="GO" id="GO:0032259">
    <property type="term" value="P:methylation"/>
    <property type="evidence" value="ECO:0007669"/>
    <property type="project" value="UniProtKB-KW"/>
</dbReference>
<keyword evidence="6" id="KW-0808">Transferase</keyword>
<dbReference type="Proteomes" id="UP000759131">
    <property type="component" value="Unassembled WGS sequence"/>
</dbReference>
<evidence type="ECO:0000256" key="1">
    <source>
        <dbReference type="ARBA" id="ARBA00004797"/>
    </source>
</evidence>
<reference evidence="13" key="1">
    <citation type="submission" date="2020-11" db="EMBL/GenBank/DDBJ databases">
        <authorList>
            <person name="Tran Van P."/>
        </authorList>
    </citation>
    <scope>NUCLEOTIDE SEQUENCE</scope>
</reference>
<comment type="similarity">
    <text evidence="2">Belongs to the TYW3 family.</text>
</comment>
<evidence type="ECO:0000256" key="9">
    <source>
        <dbReference type="ARBA" id="ARBA00025378"/>
    </source>
</evidence>
<comment type="pathway">
    <text evidence="1">tRNA modification; wybutosine-tRNA(Phe) biosynthesis.</text>
</comment>
<proteinExistence type="inferred from homology"/>
<comment type="catalytic activity">
    <reaction evidence="11">
        <text>4-demethyl-7-[(3S)-3-amino-3-carboxypropyl]wyosine(37) in tRNA(Phe) + S-adenosyl-L-methionine = 7-[(3S)-3-amino-3-carboxypropyl]wyosine(37) in tRNA(Phe) + S-adenosyl-L-homocysteine + H(+)</text>
        <dbReference type="Rhea" id="RHEA:36635"/>
        <dbReference type="Rhea" id="RHEA-COMP:10378"/>
        <dbReference type="Rhea" id="RHEA-COMP:10379"/>
        <dbReference type="ChEBI" id="CHEBI:15378"/>
        <dbReference type="ChEBI" id="CHEBI:57856"/>
        <dbReference type="ChEBI" id="CHEBI:59789"/>
        <dbReference type="ChEBI" id="CHEBI:73543"/>
        <dbReference type="ChEBI" id="CHEBI:73550"/>
        <dbReference type="EC" id="2.1.1.282"/>
    </reaction>
</comment>
<evidence type="ECO:0000256" key="2">
    <source>
        <dbReference type="ARBA" id="ARBA00008569"/>
    </source>
</evidence>
<evidence type="ECO:0000256" key="7">
    <source>
        <dbReference type="ARBA" id="ARBA00022691"/>
    </source>
</evidence>
<dbReference type="AlphaFoldDB" id="A0A7R9LL89"/>
<comment type="function">
    <text evidence="9">Probable S-adenosyl-L-methionine-dependent methyltransferase that acts as a component of the wybutosine biosynthesis pathway. Wybutosine is a hyper modified guanosine with a tricyclic base found at the 3'-position adjacent to the anticodon of eukaryotic phenylalanine tRNA.</text>
</comment>
<protein>
    <recommendedName>
        <fullName evidence="4">tRNA wybutosine-synthesizing protein 3 homolog</fullName>
        <ecNumber evidence="3">2.1.1.282</ecNumber>
    </recommendedName>
    <alternativeName>
        <fullName evidence="10">tRNA(Phe) 7-((3-amino-3-carboxypropyl)-4-demethylwyosine(37)-N(4))-methyltransferase</fullName>
    </alternativeName>
</protein>
<evidence type="ECO:0000256" key="4">
    <source>
        <dbReference type="ARBA" id="ARBA00016536"/>
    </source>
</evidence>
<feature type="non-terminal residue" evidence="13">
    <location>
        <position position="1"/>
    </location>
</feature>
<dbReference type="Pfam" id="PF02676">
    <property type="entry name" value="TYW3"/>
    <property type="match status" value="1"/>
</dbReference>
<dbReference type="GO" id="GO:0008168">
    <property type="term" value="F:methyltransferase activity"/>
    <property type="evidence" value="ECO:0007669"/>
    <property type="project" value="UniProtKB-KW"/>
</dbReference>
<dbReference type="GO" id="GO:0008033">
    <property type="term" value="P:tRNA processing"/>
    <property type="evidence" value="ECO:0007669"/>
    <property type="project" value="UniProtKB-KW"/>
</dbReference>
<dbReference type="InterPro" id="IPR036602">
    <property type="entry name" value="tRNA_yW-synthesising-like_sf"/>
</dbReference>